<name>A0A1Y2K8W0_9PROT</name>
<feature type="region of interest" description="Disordered" evidence="1">
    <location>
        <begin position="1"/>
        <end position="31"/>
    </location>
</feature>
<comment type="caution">
    <text evidence="2">The sequence shown here is derived from an EMBL/GenBank/DDBJ whole genome shotgun (WGS) entry which is preliminary data.</text>
</comment>
<evidence type="ECO:0000313" key="3">
    <source>
        <dbReference type="Proteomes" id="UP000194003"/>
    </source>
</evidence>
<protein>
    <submittedName>
        <fullName evidence="2">Uncharacterized protein</fullName>
    </submittedName>
</protein>
<dbReference type="Proteomes" id="UP000194003">
    <property type="component" value="Unassembled WGS sequence"/>
</dbReference>
<feature type="compositionally biased region" description="Polar residues" evidence="1">
    <location>
        <begin position="16"/>
        <end position="28"/>
    </location>
</feature>
<dbReference type="STRING" id="1434232.MAIT1_03886"/>
<dbReference type="EMBL" id="LVJN01000015">
    <property type="protein sequence ID" value="OSM07190.1"/>
    <property type="molecule type" value="Genomic_DNA"/>
</dbReference>
<organism evidence="2 3">
    <name type="scientific">Magnetofaba australis IT-1</name>
    <dbReference type="NCBI Taxonomy" id="1434232"/>
    <lineage>
        <taxon>Bacteria</taxon>
        <taxon>Pseudomonadati</taxon>
        <taxon>Pseudomonadota</taxon>
        <taxon>Magnetococcia</taxon>
        <taxon>Magnetococcales</taxon>
        <taxon>Magnetococcaceae</taxon>
        <taxon>Magnetofaba</taxon>
    </lineage>
</organism>
<sequence>MGLLGARGTRRADEYTGQNNDSYEQSGFHTLCPPEQNGSLQYATIPRVGTATAQCAPKRRKLPAAIAKWRRFSHHVAFKPASVAQPLPPLRPQRPCPKHE</sequence>
<reference evidence="2 3" key="1">
    <citation type="journal article" date="2016" name="BMC Genomics">
        <title>Combined genomic and structural analyses of a cultured magnetotactic bacterium reveals its niche adaptation to a dynamic environment.</title>
        <authorList>
            <person name="Araujo A.C."/>
            <person name="Morillo V."/>
            <person name="Cypriano J."/>
            <person name="Teixeira L.C."/>
            <person name="Leao P."/>
            <person name="Lyra S."/>
            <person name="Almeida L.G."/>
            <person name="Bazylinski D.A."/>
            <person name="Vasconcellos A.T."/>
            <person name="Abreu F."/>
            <person name="Lins U."/>
        </authorList>
    </citation>
    <scope>NUCLEOTIDE SEQUENCE [LARGE SCALE GENOMIC DNA]</scope>
    <source>
        <strain evidence="2 3">IT-1</strain>
    </source>
</reference>
<dbReference type="AlphaFoldDB" id="A0A1Y2K8W0"/>
<keyword evidence="3" id="KW-1185">Reference proteome</keyword>
<gene>
    <name evidence="2" type="ORF">MAIT1_03886</name>
</gene>
<evidence type="ECO:0000256" key="1">
    <source>
        <dbReference type="SAM" id="MobiDB-lite"/>
    </source>
</evidence>
<accession>A0A1Y2K8W0</accession>
<evidence type="ECO:0000313" key="2">
    <source>
        <dbReference type="EMBL" id="OSM07190.1"/>
    </source>
</evidence>
<proteinExistence type="predicted"/>